<dbReference type="NCBIfam" id="TIGR00936">
    <property type="entry name" value="ahcY"/>
    <property type="match status" value="1"/>
</dbReference>
<dbReference type="Proteomes" id="UP001328733">
    <property type="component" value="Unassembled WGS sequence"/>
</dbReference>
<dbReference type="InterPro" id="IPR000043">
    <property type="entry name" value="Adenosylhomocysteinase-like"/>
</dbReference>
<dbReference type="InterPro" id="IPR020082">
    <property type="entry name" value="S-Ado-L-homoCys_hydrolase_CS"/>
</dbReference>
<dbReference type="EC" id="3.13.2.1" evidence="5"/>
<feature type="binding site" evidence="5 6">
    <location>
        <position position="132"/>
    </location>
    <ligand>
        <name>substrate</name>
    </ligand>
</feature>
<dbReference type="CDD" id="cd00401">
    <property type="entry name" value="SAHH"/>
    <property type="match status" value="1"/>
</dbReference>
<dbReference type="AlphaFoldDB" id="A0AAW9QUZ7"/>
<dbReference type="PIRSF" id="PIRSF001109">
    <property type="entry name" value="Ad_hcy_hydrolase"/>
    <property type="match status" value="1"/>
</dbReference>
<feature type="binding site" evidence="7">
    <location>
        <position position="354"/>
    </location>
    <ligand>
        <name>NAD(+)</name>
        <dbReference type="ChEBI" id="CHEBI:57540"/>
    </ligand>
</feature>
<dbReference type="Gene3D" id="3.40.50.1480">
    <property type="entry name" value="Adenosylhomocysteinase-like"/>
    <property type="match status" value="1"/>
</dbReference>
<accession>A0AAW9QUZ7</accession>
<dbReference type="Gene3D" id="3.40.50.720">
    <property type="entry name" value="NAD(P)-binding Rossmann-like Domain"/>
    <property type="match status" value="1"/>
</dbReference>
<keyword evidence="12" id="KW-1185">Reference proteome</keyword>
<dbReference type="PANTHER" id="PTHR23420:SF0">
    <property type="entry name" value="ADENOSYLHOMOCYSTEINASE"/>
    <property type="match status" value="1"/>
</dbReference>
<dbReference type="Pfam" id="PF05221">
    <property type="entry name" value="AdoHcyase"/>
    <property type="match status" value="2"/>
</dbReference>
<name>A0AAW9QUZ7_9CHRO</name>
<protein>
    <recommendedName>
        <fullName evidence="5">Adenosylhomocysteinase</fullName>
        <ecNumber evidence="5">3.13.2.1</ecNumber>
    </recommendedName>
    <alternativeName>
        <fullName evidence="5">S-adenosyl-L-homocysteine hydrolase</fullName>
        <shortName evidence="5">AdoHcyase</shortName>
    </alternativeName>
</protein>
<feature type="binding site" evidence="5">
    <location>
        <position position="192"/>
    </location>
    <ligand>
        <name>NAD(+)</name>
        <dbReference type="ChEBI" id="CHEBI:57540"/>
    </ligand>
</feature>
<comment type="subcellular location">
    <subcellularLocation>
        <location evidence="5">Cytoplasm</location>
    </subcellularLocation>
</comment>
<evidence type="ECO:0000256" key="5">
    <source>
        <dbReference type="HAMAP-Rule" id="MF_00563"/>
    </source>
</evidence>
<dbReference type="PANTHER" id="PTHR23420">
    <property type="entry name" value="ADENOSYLHOMOCYSTEINASE"/>
    <property type="match status" value="1"/>
</dbReference>
<reference evidence="11 12" key="1">
    <citation type="submission" date="2024-01" db="EMBL/GenBank/DDBJ databases">
        <title>Genomic insights into the taxonomy and metabolism of the cyanobacterium Pannus brasiliensis CCIBt3594.</title>
        <authorList>
            <person name="Machado M."/>
            <person name="Botero N.B."/>
            <person name="Andreote A.P.D."/>
            <person name="Feitosa A.M.T."/>
            <person name="Popin R."/>
            <person name="Sivonen K."/>
            <person name="Fiore M.F."/>
        </authorList>
    </citation>
    <scope>NUCLEOTIDE SEQUENCE [LARGE SCALE GENOMIC DNA]</scope>
    <source>
        <strain evidence="11 12">CCIBt3594</strain>
    </source>
</reference>
<dbReference type="EMBL" id="JBAFSM010000038">
    <property type="protein sequence ID" value="MEG3438964.1"/>
    <property type="molecule type" value="Genomic_DNA"/>
</dbReference>
<comment type="cofactor">
    <cofactor evidence="5 7 8">
        <name>NAD(+)</name>
        <dbReference type="ChEBI" id="CHEBI:57540"/>
    </cofactor>
    <text evidence="5 7 8">Binds 1 NAD(+) per subunit.</text>
</comment>
<proteinExistence type="inferred from homology"/>
<evidence type="ECO:0000256" key="8">
    <source>
        <dbReference type="RuleBase" id="RU000548"/>
    </source>
</evidence>
<evidence type="ECO:0000313" key="11">
    <source>
        <dbReference type="EMBL" id="MEG3438964.1"/>
    </source>
</evidence>
<feature type="binding site" evidence="5 7">
    <location>
        <begin position="158"/>
        <end position="160"/>
    </location>
    <ligand>
        <name>NAD(+)</name>
        <dbReference type="ChEBI" id="CHEBI:57540"/>
    </ligand>
</feature>
<feature type="binding site" evidence="5 7">
    <location>
        <begin position="300"/>
        <end position="302"/>
    </location>
    <ligand>
        <name>NAD(+)</name>
        <dbReference type="ChEBI" id="CHEBI:57540"/>
    </ligand>
</feature>
<dbReference type="GO" id="GO:0004013">
    <property type="term" value="F:adenosylhomocysteinase activity"/>
    <property type="evidence" value="ECO:0007669"/>
    <property type="project" value="UniProtKB-UniRule"/>
</dbReference>
<feature type="binding site" evidence="5 6">
    <location>
        <position position="157"/>
    </location>
    <ligand>
        <name>substrate</name>
    </ligand>
</feature>
<evidence type="ECO:0000256" key="2">
    <source>
        <dbReference type="ARBA" id="ARBA00022563"/>
    </source>
</evidence>
<dbReference type="SMART" id="SM00997">
    <property type="entry name" value="AdoHcyase_NAD"/>
    <property type="match status" value="1"/>
</dbReference>
<feature type="binding site" evidence="5 7">
    <location>
        <position position="244"/>
    </location>
    <ligand>
        <name>NAD(+)</name>
        <dbReference type="ChEBI" id="CHEBI:57540"/>
    </ligand>
</feature>
<feature type="binding site" evidence="5">
    <location>
        <begin position="221"/>
        <end position="226"/>
    </location>
    <ligand>
        <name>NAD(+)</name>
        <dbReference type="ChEBI" id="CHEBI:57540"/>
    </ligand>
</feature>
<dbReference type="Pfam" id="PF00670">
    <property type="entry name" value="AdoHcyase_NAD"/>
    <property type="match status" value="1"/>
</dbReference>
<dbReference type="InterPro" id="IPR036291">
    <property type="entry name" value="NAD(P)-bd_dom_sf"/>
</dbReference>
<organism evidence="11 12">
    <name type="scientific">Pannus brasiliensis CCIBt3594</name>
    <dbReference type="NCBI Taxonomy" id="1427578"/>
    <lineage>
        <taxon>Bacteria</taxon>
        <taxon>Bacillati</taxon>
        <taxon>Cyanobacteriota</taxon>
        <taxon>Cyanophyceae</taxon>
        <taxon>Oscillatoriophycideae</taxon>
        <taxon>Chroococcales</taxon>
        <taxon>Microcystaceae</taxon>
        <taxon>Pannus</taxon>
    </lineage>
</organism>
<feature type="binding site" evidence="5 6">
    <location>
        <position position="187"/>
    </location>
    <ligand>
        <name>substrate</name>
    </ligand>
</feature>
<comment type="catalytic activity">
    <reaction evidence="5 8">
        <text>S-adenosyl-L-homocysteine + H2O = L-homocysteine + adenosine</text>
        <dbReference type="Rhea" id="RHEA:21708"/>
        <dbReference type="ChEBI" id="CHEBI:15377"/>
        <dbReference type="ChEBI" id="CHEBI:16335"/>
        <dbReference type="ChEBI" id="CHEBI:57856"/>
        <dbReference type="ChEBI" id="CHEBI:58199"/>
        <dbReference type="EC" id="3.13.2.1"/>
    </reaction>
</comment>
<comment type="similarity">
    <text evidence="1 5 9">Belongs to the adenosylhomocysteinase family.</text>
</comment>
<keyword evidence="2 5" id="KW-0554">One-carbon metabolism</keyword>
<sequence length="425" mass="46014">MVATPIQQKYEIKDIGLAPIGKQRIEWAGREMPVLRQIKERYSIEKPFAGIRISACCHVTTETANLAIALKAGGADAVLIASNPLSTQDDVAACLVADYGIPVYAIKGEDNETYHRHVQIALDHKPNIIIDDGCDVVATLVKERQYQLSDIIGTTEETTTGIVRLQAMLRDGVLTFPAMNVNDAETKHFFDNRYGTGQSTLDGVIRATNILLAGKTLVVAGYGWCGKGVAMRARGLGANVIVTEINAVRAIEAAMDGFRVMPMGEAAKEGDIFVTVTGNKHVIRGEHFDVMKDGAIVCNSGHFDIEIDLEALRAKASEVKTVRNFTEQYNLSTGKAIVVIGEGRLVNLAAAEGHPSAVMDMSFANQALGAEYLVKNKGQLAPGIYSIPYEVDQEIARIKLKAMGISLDSLTEDQLTYINSWTSGT</sequence>
<dbReference type="GO" id="GO:0071269">
    <property type="term" value="P:L-homocysteine biosynthetic process"/>
    <property type="evidence" value="ECO:0007669"/>
    <property type="project" value="UniProtKB-UniRule"/>
</dbReference>
<evidence type="ECO:0000256" key="7">
    <source>
        <dbReference type="PIRSR" id="PIRSR001109-2"/>
    </source>
</evidence>
<evidence type="ECO:0000313" key="12">
    <source>
        <dbReference type="Proteomes" id="UP001328733"/>
    </source>
</evidence>
<feature type="domain" description="S-adenosyl-L-homocysteine hydrolase NAD binding" evidence="10">
    <location>
        <begin position="192"/>
        <end position="353"/>
    </location>
</feature>
<comment type="caution">
    <text evidence="11">The sequence shown here is derived from an EMBL/GenBank/DDBJ whole genome shotgun (WGS) entry which is preliminary data.</text>
</comment>
<dbReference type="PROSITE" id="PS00739">
    <property type="entry name" value="ADOHCYASE_2"/>
    <property type="match status" value="1"/>
</dbReference>
<comment type="pathway">
    <text evidence="5 8">Amino-acid biosynthesis; L-homocysteine biosynthesis; L-homocysteine from S-adenosyl-L-homocysteine: step 1/1.</text>
</comment>
<gene>
    <name evidence="5 11" type="primary">ahcY</name>
    <name evidence="11" type="ORF">V0288_17695</name>
</gene>
<dbReference type="NCBIfam" id="NF004005">
    <property type="entry name" value="PRK05476.2-3"/>
    <property type="match status" value="1"/>
</dbReference>
<comment type="function">
    <text evidence="5">May play a key role in the regulation of the intracellular concentration of adenosylhomocysteine.</text>
</comment>
<dbReference type="InterPro" id="IPR042172">
    <property type="entry name" value="Adenosylhomocyst_ase-like_sf"/>
</dbReference>
<evidence type="ECO:0000256" key="3">
    <source>
        <dbReference type="ARBA" id="ARBA00022801"/>
    </source>
</evidence>
<keyword evidence="5" id="KW-0963">Cytoplasm</keyword>
<dbReference type="GO" id="GO:0006730">
    <property type="term" value="P:one-carbon metabolic process"/>
    <property type="evidence" value="ECO:0007669"/>
    <property type="project" value="UniProtKB-UniRule"/>
</dbReference>
<dbReference type="GO" id="GO:0033353">
    <property type="term" value="P:S-adenosylmethionine cycle"/>
    <property type="evidence" value="ECO:0007669"/>
    <property type="project" value="TreeGrafter"/>
</dbReference>
<feature type="binding site" evidence="7">
    <location>
        <begin position="223"/>
        <end position="228"/>
    </location>
    <ligand>
        <name>NAD(+)</name>
        <dbReference type="ChEBI" id="CHEBI:57540"/>
    </ligand>
</feature>
<feature type="binding site" evidence="5">
    <location>
        <position position="279"/>
    </location>
    <ligand>
        <name>NAD(+)</name>
        <dbReference type="ChEBI" id="CHEBI:57540"/>
    </ligand>
</feature>
<keyword evidence="3 5" id="KW-0378">Hydrolase</keyword>
<dbReference type="RefSeq" id="WP_332866448.1">
    <property type="nucleotide sequence ID" value="NZ_JBAFSM010000038.1"/>
</dbReference>
<dbReference type="SUPFAM" id="SSF51735">
    <property type="entry name" value="NAD(P)-binding Rossmann-fold domains"/>
    <property type="match status" value="1"/>
</dbReference>
<feature type="binding site" evidence="5 6">
    <location>
        <position position="191"/>
    </location>
    <ligand>
        <name>substrate</name>
    </ligand>
</feature>
<dbReference type="FunFam" id="3.40.50.720:FF:000004">
    <property type="entry name" value="Adenosylhomocysteinase"/>
    <property type="match status" value="1"/>
</dbReference>
<evidence type="ECO:0000256" key="6">
    <source>
        <dbReference type="PIRSR" id="PIRSR001109-1"/>
    </source>
</evidence>
<dbReference type="InterPro" id="IPR015878">
    <property type="entry name" value="Ado_hCys_hydrolase_NAD-bd"/>
</dbReference>
<evidence type="ECO:0000256" key="9">
    <source>
        <dbReference type="RuleBase" id="RU004166"/>
    </source>
</evidence>
<feature type="binding site" evidence="5 7">
    <location>
        <position position="347"/>
    </location>
    <ligand>
        <name>NAD(+)</name>
        <dbReference type="ChEBI" id="CHEBI:57540"/>
    </ligand>
</feature>
<dbReference type="PROSITE" id="PS00738">
    <property type="entry name" value="ADOHCYASE_1"/>
    <property type="match status" value="1"/>
</dbReference>
<evidence type="ECO:0000259" key="10">
    <source>
        <dbReference type="SMART" id="SM00997"/>
    </source>
</evidence>
<evidence type="ECO:0000256" key="4">
    <source>
        <dbReference type="ARBA" id="ARBA00023027"/>
    </source>
</evidence>
<dbReference type="SUPFAM" id="SSF52283">
    <property type="entry name" value="Formate/glycerate dehydrogenase catalytic domain-like"/>
    <property type="match status" value="1"/>
</dbReference>
<feature type="binding site" evidence="5 6">
    <location>
        <position position="60"/>
    </location>
    <ligand>
        <name>substrate</name>
    </ligand>
</feature>
<dbReference type="HAMAP" id="MF_00563">
    <property type="entry name" value="AdoHcyase"/>
    <property type="match status" value="1"/>
</dbReference>
<evidence type="ECO:0000256" key="1">
    <source>
        <dbReference type="ARBA" id="ARBA00007122"/>
    </source>
</evidence>
<keyword evidence="4 5" id="KW-0520">NAD</keyword>
<dbReference type="SMART" id="SM00996">
    <property type="entry name" value="AdoHcyase"/>
    <property type="match status" value="1"/>
</dbReference>
<dbReference type="GO" id="GO:0005829">
    <property type="term" value="C:cytosol"/>
    <property type="evidence" value="ECO:0007669"/>
    <property type="project" value="TreeGrafter"/>
</dbReference>